<dbReference type="SUPFAM" id="SSF51316">
    <property type="entry name" value="Mss4-like"/>
    <property type="match status" value="1"/>
</dbReference>
<keyword evidence="3" id="KW-0862">Zinc</keyword>
<dbReference type="Gene3D" id="3.90.1590.10">
    <property type="entry name" value="glutathione-dependent formaldehyde- activating enzyme (gfa)"/>
    <property type="match status" value="1"/>
</dbReference>
<dbReference type="EMBL" id="CAJNOQ010010262">
    <property type="protein sequence ID" value="CAF1247167.1"/>
    <property type="molecule type" value="Genomic_DNA"/>
</dbReference>
<dbReference type="Proteomes" id="UP000682733">
    <property type="component" value="Unassembled WGS sequence"/>
</dbReference>
<accession>A0A814ZWZ2</accession>
<dbReference type="GO" id="GO:0046872">
    <property type="term" value="F:metal ion binding"/>
    <property type="evidence" value="ECO:0007669"/>
    <property type="project" value="UniProtKB-KW"/>
</dbReference>
<dbReference type="AlphaFoldDB" id="A0A814ZWZ2"/>
<proteinExistence type="inferred from homology"/>
<dbReference type="Proteomes" id="UP000677228">
    <property type="component" value="Unassembled WGS sequence"/>
</dbReference>
<dbReference type="EMBL" id="CAJNOK010007528">
    <property type="protein sequence ID" value="CAF1036994.1"/>
    <property type="molecule type" value="Genomic_DNA"/>
</dbReference>
<evidence type="ECO:0000256" key="3">
    <source>
        <dbReference type="ARBA" id="ARBA00022833"/>
    </source>
</evidence>
<keyword evidence="10" id="KW-1185">Reference proteome</keyword>
<name>A0A814ZWZ2_9BILA</name>
<protein>
    <recommendedName>
        <fullName evidence="5">CENP-V/GFA domain-containing protein</fullName>
    </recommendedName>
</protein>
<dbReference type="GO" id="GO:0016846">
    <property type="term" value="F:carbon-sulfur lyase activity"/>
    <property type="evidence" value="ECO:0007669"/>
    <property type="project" value="InterPro"/>
</dbReference>
<gene>
    <name evidence="7" type="ORF">GPM918_LOCUS25947</name>
    <name evidence="6" type="ORF">OVA965_LOCUS16284</name>
    <name evidence="9" type="ORF">SRO942_LOCUS26014</name>
    <name evidence="8" type="ORF">TMI583_LOCUS16293</name>
</gene>
<comment type="caution">
    <text evidence="7">The sequence shown here is derived from an EMBL/GenBank/DDBJ whole genome shotgun (WGS) entry which is preliminary data.</text>
</comment>
<evidence type="ECO:0000256" key="4">
    <source>
        <dbReference type="ARBA" id="ARBA00023239"/>
    </source>
</evidence>
<feature type="domain" description="CENP-V/GFA" evidence="5">
    <location>
        <begin position="4"/>
        <end position="128"/>
    </location>
</feature>
<evidence type="ECO:0000256" key="1">
    <source>
        <dbReference type="ARBA" id="ARBA00005495"/>
    </source>
</evidence>
<dbReference type="EMBL" id="CAJOBA010007539">
    <property type="protein sequence ID" value="CAF3805180.1"/>
    <property type="molecule type" value="Genomic_DNA"/>
</dbReference>
<evidence type="ECO:0000259" key="5">
    <source>
        <dbReference type="PROSITE" id="PS51891"/>
    </source>
</evidence>
<evidence type="ECO:0000313" key="8">
    <source>
        <dbReference type="EMBL" id="CAF3805180.1"/>
    </source>
</evidence>
<dbReference type="Proteomes" id="UP000681722">
    <property type="component" value="Unassembled WGS sequence"/>
</dbReference>
<evidence type="ECO:0000313" key="6">
    <source>
        <dbReference type="EMBL" id="CAF1036994.1"/>
    </source>
</evidence>
<sequence length="138" mass="14884">MSSTTGKCLCEQISVAVTKEALGAADKIVVCHCKNCRQNNGSLAAVDVIAPESSVKITGQPKIYQDTNTDSGKPMPRAFCGNCGSPIYRTSPSFPGMLIIKLGLFDEIPKPATEVYCKRRPTWVKAIDGAKQFDTMPK</sequence>
<reference evidence="7" key="1">
    <citation type="submission" date="2021-02" db="EMBL/GenBank/DDBJ databases">
        <authorList>
            <person name="Nowell W R."/>
        </authorList>
    </citation>
    <scope>NUCLEOTIDE SEQUENCE</scope>
</reference>
<evidence type="ECO:0000313" key="7">
    <source>
        <dbReference type="EMBL" id="CAF1247167.1"/>
    </source>
</evidence>
<dbReference type="Proteomes" id="UP000663829">
    <property type="component" value="Unassembled WGS sequence"/>
</dbReference>
<dbReference type="PROSITE" id="PS51891">
    <property type="entry name" value="CENP_V_GFA"/>
    <property type="match status" value="1"/>
</dbReference>
<organism evidence="7 10">
    <name type="scientific">Didymodactylos carnosus</name>
    <dbReference type="NCBI Taxonomy" id="1234261"/>
    <lineage>
        <taxon>Eukaryota</taxon>
        <taxon>Metazoa</taxon>
        <taxon>Spiralia</taxon>
        <taxon>Gnathifera</taxon>
        <taxon>Rotifera</taxon>
        <taxon>Eurotatoria</taxon>
        <taxon>Bdelloidea</taxon>
        <taxon>Philodinida</taxon>
        <taxon>Philodinidae</taxon>
        <taxon>Didymodactylos</taxon>
    </lineage>
</organism>
<evidence type="ECO:0000313" key="9">
    <source>
        <dbReference type="EMBL" id="CAF4013916.1"/>
    </source>
</evidence>
<keyword evidence="4" id="KW-0456">Lyase</keyword>
<dbReference type="PANTHER" id="PTHR33337">
    <property type="entry name" value="GFA DOMAIN-CONTAINING PROTEIN"/>
    <property type="match status" value="1"/>
</dbReference>
<dbReference type="EMBL" id="CAJOBC010012926">
    <property type="protein sequence ID" value="CAF4013916.1"/>
    <property type="molecule type" value="Genomic_DNA"/>
</dbReference>
<evidence type="ECO:0000256" key="2">
    <source>
        <dbReference type="ARBA" id="ARBA00022723"/>
    </source>
</evidence>
<comment type="similarity">
    <text evidence="1">Belongs to the Gfa family.</text>
</comment>
<dbReference type="PANTHER" id="PTHR33337:SF40">
    <property type="entry name" value="CENP-V_GFA DOMAIN-CONTAINING PROTEIN-RELATED"/>
    <property type="match status" value="1"/>
</dbReference>
<dbReference type="OrthoDB" id="9985472at2759"/>
<dbReference type="InterPro" id="IPR006913">
    <property type="entry name" value="CENP-V/GFA"/>
</dbReference>
<dbReference type="Pfam" id="PF04828">
    <property type="entry name" value="GFA"/>
    <property type="match status" value="1"/>
</dbReference>
<keyword evidence="2" id="KW-0479">Metal-binding</keyword>
<evidence type="ECO:0000313" key="10">
    <source>
        <dbReference type="Proteomes" id="UP000663829"/>
    </source>
</evidence>
<dbReference type="InterPro" id="IPR011057">
    <property type="entry name" value="Mss4-like_sf"/>
</dbReference>